<reference evidence="2 3" key="1">
    <citation type="submission" date="2015-03" db="EMBL/GenBank/DDBJ databases">
        <title>Genome Sequence of Kiloniella spongiae MEBiC09566, isolated from a marine sponge.</title>
        <authorList>
            <person name="Shao Z."/>
            <person name="Wang L."/>
            <person name="Li X."/>
        </authorList>
    </citation>
    <scope>NUCLEOTIDE SEQUENCE [LARGE SCALE GENOMIC DNA]</scope>
    <source>
        <strain evidence="2 3">MEBiC09566</strain>
    </source>
</reference>
<accession>A0A0H2MH83</accession>
<dbReference type="CDD" id="cd02199">
    <property type="entry name" value="YjgF_YER057c_UK114_like_1"/>
    <property type="match status" value="1"/>
</dbReference>
<sequence>MGVARSLPQPEGTKYPYELVIVHGLTAYVAGQIPKQNGELAYTGKVGQDLKIEEAIASARICSHQVLAWLNYSAGGLENLDRLLRMTCYVAHDDSFENISEVADGASNYLIDTLGDQGRHVRAVVGVKSLPRNAPVLVEVTASLLAPV</sequence>
<evidence type="ECO:0000313" key="3">
    <source>
        <dbReference type="Proteomes" id="UP000035444"/>
    </source>
</evidence>
<dbReference type="Gene3D" id="3.30.1330.40">
    <property type="entry name" value="RutC-like"/>
    <property type="match status" value="1"/>
</dbReference>
<evidence type="ECO:0000259" key="1">
    <source>
        <dbReference type="Pfam" id="PF14588"/>
    </source>
</evidence>
<dbReference type="Proteomes" id="UP000035444">
    <property type="component" value="Unassembled WGS sequence"/>
</dbReference>
<dbReference type="PANTHER" id="PTHR43760">
    <property type="entry name" value="ENDORIBONUCLEASE-RELATED"/>
    <property type="match status" value="1"/>
</dbReference>
<comment type="caution">
    <text evidence="2">The sequence shown here is derived from an EMBL/GenBank/DDBJ whole genome shotgun (WGS) entry which is preliminary data.</text>
</comment>
<feature type="domain" description="Endoribonuclease L-PSP/chorismate mutase-like" evidence="1">
    <location>
        <begin position="16"/>
        <end position="143"/>
    </location>
</feature>
<dbReference type="Pfam" id="PF14588">
    <property type="entry name" value="YjgF_endoribonc"/>
    <property type="match status" value="1"/>
</dbReference>
<evidence type="ECO:0000313" key="2">
    <source>
        <dbReference type="EMBL" id="KLN61909.1"/>
    </source>
</evidence>
<protein>
    <recommendedName>
        <fullName evidence="1">Endoribonuclease L-PSP/chorismate mutase-like domain-containing protein</fullName>
    </recommendedName>
</protein>
<dbReference type="InterPro" id="IPR035959">
    <property type="entry name" value="RutC-like_sf"/>
</dbReference>
<gene>
    <name evidence="2" type="ORF">WH96_04010</name>
</gene>
<dbReference type="STRING" id="1489064.WH96_04010"/>
<name>A0A0H2MH83_9PROT</name>
<dbReference type="InterPro" id="IPR013813">
    <property type="entry name" value="Endoribo_LPSP/chorism_mut-like"/>
</dbReference>
<keyword evidence="3" id="KW-1185">Reference proteome</keyword>
<dbReference type="SUPFAM" id="SSF55298">
    <property type="entry name" value="YjgF-like"/>
    <property type="match status" value="1"/>
</dbReference>
<proteinExistence type="predicted"/>
<dbReference type="EMBL" id="LAQL01000003">
    <property type="protein sequence ID" value="KLN61909.1"/>
    <property type="molecule type" value="Genomic_DNA"/>
</dbReference>
<dbReference type="PANTHER" id="PTHR43760:SF1">
    <property type="entry name" value="ENDORIBONUCLEASE L-PSP_CHORISMATE MUTASE-LIKE DOMAIN-CONTAINING PROTEIN"/>
    <property type="match status" value="1"/>
</dbReference>
<organism evidence="2 3">
    <name type="scientific">Kiloniella spongiae</name>
    <dbReference type="NCBI Taxonomy" id="1489064"/>
    <lineage>
        <taxon>Bacteria</taxon>
        <taxon>Pseudomonadati</taxon>
        <taxon>Pseudomonadota</taxon>
        <taxon>Alphaproteobacteria</taxon>
        <taxon>Rhodospirillales</taxon>
        <taxon>Kiloniellaceae</taxon>
        <taxon>Kiloniella</taxon>
    </lineage>
</organism>
<dbReference type="AlphaFoldDB" id="A0A0H2MH83"/>